<protein>
    <recommendedName>
        <fullName evidence="4">methanethiol S-methyltransferase</fullName>
        <ecNumber evidence="4">2.1.1.334</ecNumber>
    </recommendedName>
</protein>
<dbReference type="AlphaFoldDB" id="A0A0F9UVD8"/>
<dbReference type="GO" id="GO:0008168">
    <property type="term" value="F:methyltransferase activity"/>
    <property type="evidence" value="ECO:0007669"/>
    <property type="project" value="UniProtKB-KW"/>
</dbReference>
<dbReference type="GO" id="GO:0032259">
    <property type="term" value="P:methylation"/>
    <property type="evidence" value="ECO:0007669"/>
    <property type="project" value="UniProtKB-KW"/>
</dbReference>
<comment type="function">
    <text evidence="1">Catalyzes the methylation of methanethiol (MeSH) to yield dimethylsulphide (DMS).</text>
</comment>
<evidence type="ECO:0000256" key="2">
    <source>
        <dbReference type="ARBA" id="ARBA00004141"/>
    </source>
</evidence>
<keyword evidence="9 12" id="KW-1133">Transmembrane helix</keyword>
<keyword evidence="7" id="KW-0949">S-adenosyl-L-methionine</keyword>
<dbReference type="Pfam" id="PF07298">
    <property type="entry name" value="NnrU"/>
    <property type="match status" value="1"/>
</dbReference>
<proteinExistence type="inferred from homology"/>
<keyword evidence="10 12" id="KW-0472">Membrane</keyword>
<evidence type="ECO:0000256" key="6">
    <source>
        <dbReference type="ARBA" id="ARBA00022679"/>
    </source>
</evidence>
<feature type="domain" description="NnrU" evidence="13">
    <location>
        <begin position="83"/>
        <end position="216"/>
    </location>
</feature>
<feature type="transmembrane region" description="Helical" evidence="12">
    <location>
        <begin position="114"/>
        <end position="131"/>
    </location>
</feature>
<feature type="transmembrane region" description="Helical" evidence="12">
    <location>
        <begin position="196"/>
        <end position="215"/>
    </location>
</feature>
<dbReference type="PANTHER" id="PTHR31040:SF1">
    <property type="entry name" value="NURIM"/>
    <property type="match status" value="1"/>
</dbReference>
<evidence type="ECO:0000256" key="4">
    <source>
        <dbReference type="ARBA" id="ARBA00012149"/>
    </source>
</evidence>
<comment type="catalytic activity">
    <reaction evidence="11">
        <text>methanethiol + S-adenosyl-L-methionine = dimethyl sulfide + S-adenosyl-L-homocysteine + H(+)</text>
        <dbReference type="Rhea" id="RHEA:50428"/>
        <dbReference type="ChEBI" id="CHEBI:15378"/>
        <dbReference type="ChEBI" id="CHEBI:16007"/>
        <dbReference type="ChEBI" id="CHEBI:17437"/>
        <dbReference type="ChEBI" id="CHEBI:57856"/>
        <dbReference type="ChEBI" id="CHEBI:59789"/>
        <dbReference type="EC" id="2.1.1.334"/>
    </reaction>
</comment>
<evidence type="ECO:0000313" key="14">
    <source>
        <dbReference type="EMBL" id="KKN91442.1"/>
    </source>
</evidence>
<comment type="caution">
    <text evidence="14">The sequence shown here is derived from an EMBL/GenBank/DDBJ whole genome shotgun (WGS) entry which is preliminary data.</text>
</comment>
<keyword evidence="6" id="KW-0808">Transferase</keyword>
<dbReference type="PANTHER" id="PTHR31040">
    <property type="entry name" value="NURIM"/>
    <property type="match status" value="1"/>
</dbReference>
<feature type="transmembrane region" description="Helical" evidence="12">
    <location>
        <begin position="74"/>
        <end position="93"/>
    </location>
</feature>
<evidence type="ECO:0000256" key="10">
    <source>
        <dbReference type="ARBA" id="ARBA00023136"/>
    </source>
</evidence>
<feature type="transmembrane region" description="Helical" evidence="12">
    <location>
        <begin position="151"/>
        <end position="175"/>
    </location>
</feature>
<dbReference type="Gene3D" id="1.20.120.1630">
    <property type="match status" value="1"/>
</dbReference>
<feature type="transmembrane region" description="Helical" evidence="12">
    <location>
        <begin position="32"/>
        <end position="54"/>
    </location>
</feature>
<evidence type="ECO:0000256" key="8">
    <source>
        <dbReference type="ARBA" id="ARBA00022692"/>
    </source>
</evidence>
<gene>
    <name evidence="14" type="ORF">LCGC14_0217750</name>
</gene>
<evidence type="ECO:0000259" key="13">
    <source>
        <dbReference type="Pfam" id="PF07298"/>
    </source>
</evidence>
<evidence type="ECO:0000256" key="12">
    <source>
        <dbReference type="SAM" id="Phobius"/>
    </source>
</evidence>
<dbReference type="InterPro" id="IPR033580">
    <property type="entry name" value="Nurim-like"/>
</dbReference>
<comment type="subcellular location">
    <subcellularLocation>
        <location evidence="2">Membrane</location>
        <topology evidence="2">Multi-pass membrane protein</topology>
    </subcellularLocation>
</comment>
<sequence length="273" mass="31501">MVNGLIRIEEHGTNWQSIKSSIILKTTIMKKVLIVIYGILAYIVFLTAFLYAIGFVGNLFVPKSIDSGEEISQIPAVLINLGLLSLFALQHSIMARPAFKKWFTQFINPAIERSTYILLSSLILLFMYWKWQPMTAIVWETEATVSSILMVVFFSGWLIVFLSTLMISHFELFGLTQIYQNFKNQSLTTPKFQVNWFYKLVRHPIMLGFIIAFWAAPTMTFGRLLFAVVTTAYILIAVKFLEEKDLKKIIGKDYEAYQKRVPMIFPFTKFKKG</sequence>
<comment type="similarity">
    <text evidence="3">Belongs to the nurim family.</text>
</comment>
<evidence type="ECO:0000256" key="3">
    <source>
        <dbReference type="ARBA" id="ARBA00010631"/>
    </source>
</evidence>
<dbReference type="GO" id="GO:0016020">
    <property type="term" value="C:membrane"/>
    <property type="evidence" value="ECO:0007669"/>
    <property type="project" value="UniProtKB-SubCell"/>
</dbReference>
<keyword evidence="8 12" id="KW-0812">Transmembrane</keyword>
<evidence type="ECO:0000256" key="7">
    <source>
        <dbReference type="ARBA" id="ARBA00022691"/>
    </source>
</evidence>
<dbReference type="InterPro" id="IPR009915">
    <property type="entry name" value="NnrU_dom"/>
</dbReference>
<evidence type="ECO:0000256" key="5">
    <source>
        <dbReference type="ARBA" id="ARBA00022603"/>
    </source>
</evidence>
<dbReference type="EMBL" id="LAZR01000103">
    <property type="protein sequence ID" value="KKN91442.1"/>
    <property type="molecule type" value="Genomic_DNA"/>
</dbReference>
<dbReference type="EC" id="2.1.1.334" evidence="4"/>
<organism evidence="14">
    <name type="scientific">marine sediment metagenome</name>
    <dbReference type="NCBI Taxonomy" id="412755"/>
    <lineage>
        <taxon>unclassified sequences</taxon>
        <taxon>metagenomes</taxon>
        <taxon>ecological metagenomes</taxon>
    </lineage>
</organism>
<keyword evidence="5" id="KW-0489">Methyltransferase</keyword>
<feature type="transmembrane region" description="Helical" evidence="12">
    <location>
        <begin position="221"/>
        <end position="241"/>
    </location>
</feature>
<name>A0A0F9UVD8_9ZZZZ</name>
<evidence type="ECO:0000256" key="1">
    <source>
        <dbReference type="ARBA" id="ARBA00002096"/>
    </source>
</evidence>
<evidence type="ECO:0000256" key="9">
    <source>
        <dbReference type="ARBA" id="ARBA00022989"/>
    </source>
</evidence>
<evidence type="ECO:0000256" key="11">
    <source>
        <dbReference type="ARBA" id="ARBA00048134"/>
    </source>
</evidence>
<reference evidence="14" key="1">
    <citation type="journal article" date="2015" name="Nature">
        <title>Complex archaea that bridge the gap between prokaryotes and eukaryotes.</title>
        <authorList>
            <person name="Spang A."/>
            <person name="Saw J.H."/>
            <person name="Jorgensen S.L."/>
            <person name="Zaremba-Niedzwiedzka K."/>
            <person name="Martijn J."/>
            <person name="Lind A.E."/>
            <person name="van Eijk R."/>
            <person name="Schleper C."/>
            <person name="Guy L."/>
            <person name="Ettema T.J."/>
        </authorList>
    </citation>
    <scope>NUCLEOTIDE SEQUENCE</scope>
</reference>
<accession>A0A0F9UVD8</accession>
<dbReference type="NCBIfam" id="NF045656">
    <property type="entry name" value="MeththiolMtaseMddA"/>
    <property type="match status" value="1"/>
</dbReference>
<dbReference type="InterPro" id="IPR054700">
    <property type="entry name" value="MddA"/>
</dbReference>